<dbReference type="RefSeq" id="WP_119436075.1">
    <property type="nucleotide sequence ID" value="NZ_QWGR01000001.1"/>
</dbReference>
<evidence type="ECO:0000313" key="6">
    <source>
        <dbReference type="EMBL" id="RIJ50606.1"/>
    </source>
</evidence>
<dbReference type="Gene3D" id="1.10.10.10">
    <property type="entry name" value="Winged helix-like DNA-binding domain superfamily/Winged helix DNA-binding domain"/>
    <property type="match status" value="1"/>
</dbReference>
<dbReference type="CDD" id="cd06171">
    <property type="entry name" value="Sigma70_r4"/>
    <property type="match status" value="1"/>
</dbReference>
<evidence type="ECO:0000256" key="2">
    <source>
        <dbReference type="ARBA" id="ARBA00023015"/>
    </source>
</evidence>
<dbReference type="PRINTS" id="PR00038">
    <property type="entry name" value="HTHLUXR"/>
</dbReference>
<comment type="caution">
    <text evidence="6">The sequence shown here is derived from an EMBL/GenBank/DDBJ whole genome shotgun (WGS) entry which is preliminary data.</text>
</comment>
<dbReference type="SMART" id="SM00421">
    <property type="entry name" value="HTH_LUXR"/>
    <property type="match status" value="1"/>
</dbReference>
<dbReference type="EMBL" id="QWGR01000001">
    <property type="protein sequence ID" value="RIJ50606.1"/>
    <property type="molecule type" value="Genomic_DNA"/>
</dbReference>
<dbReference type="InterPro" id="IPR039425">
    <property type="entry name" value="RNA_pol_sigma-70-like"/>
</dbReference>
<dbReference type="InterPro" id="IPR036388">
    <property type="entry name" value="WH-like_DNA-bd_sf"/>
</dbReference>
<evidence type="ECO:0000256" key="4">
    <source>
        <dbReference type="ARBA" id="ARBA00023163"/>
    </source>
</evidence>
<dbReference type="InterPro" id="IPR013325">
    <property type="entry name" value="RNA_pol_sigma_r2"/>
</dbReference>
<dbReference type="SUPFAM" id="SSF88946">
    <property type="entry name" value="Sigma2 domain of RNA polymerase sigma factors"/>
    <property type="match status" value="1"/>
</dbReference>
<keyword evidence="7" id="KW-1185">Reference proteome</keyword>
<sequence>MSQSFVSQKYSMKDGSNDLIEKLRQGNEAAYISLFNDYYSLLCAYSRRYVGRKDIAEEIVSETFFNLWNNRKKLGSVSSIKAYLFKAVANNSLQYLRKLKSEKKIEDYFSSTDGSNIGFKEVAENLTEQSLLVQELSIRIEDAVNQLPPQQQTVFRLKRFEGKTNKEIADEMGIAVKTVEMHLSKAMLSLRNDLKDYLPAFLLFLLLK</sequence>
<dbReference type="NCBIfam" id="TIGR02937">
    <property type="entry name" value="sigma70-ECF"/>
    <property type="match status" value="1"/>
</dbReference>
<keyword evidence="3" id="KW-0731">Sigma factor</keyword>
<comment type="similarity">
    <text evidence="1">Belongs to the sigma-70 factor family. ECF subfamily.</text>
</comment>
<protein>
    <submittedName>
        <fullName evidence="6">RNA polymerase sigma-70 factor</fullName>
    </submittedName>
</protein>
<gene>
    <name evidence="6" type="ORF">D1614_01325</name>
</gene>
<dbReference type="AlphaFoldDB" id="A0A399T2P9"/>
<dbReference type="GO" id="GO:0006352">
    <property type="term" value="P:DNA-templated transcription initiation"/>
    <property type="evidence" value="ECO:0007669"/>
    <property type="project" value="InterPro"/>
</dbReference>
<dbReference type="NCBIfam" id="TIGR02985">
    <property type="entry name" value="Sig70_bacteroi1"/>
    <property type="match status" value="1"/>
</dbReference>
<accession>A0A399T2P9</accession>
<evidence type="ECO:0000313" key="7">
    <source>
        <dbReference type="Proteomes" id="UP000265926"/>
    </source>
</evidence>
<keyword evidence="2" id="KW-0805">Transcription regulation</keyword>
<dbReference type="InterPro" id="IPR013324">
    <property type="entry name" value="RNA_pol_sigma_r3/r4-like"/>
</dbReference>
<organism evidence="6 7">
    <name type="scientific">Maribellus luteus</name>
    <dbReference type="NCBI Taxonomy" id="2305463"/>
    <lineage>
        <taxon>Bacteria</taxon>
        <taxon>Pseudomonadati</taxon>
        <taxon>Bacteroidota</taxon>
        <taxon>Bacteroidia</taxon>
        <taxon>Marinilabiliales</taxon>
        <taxon>Prolixibacteraceae</taxon>
        <taxon>Maribellus</taxon>
    </lineage>
</organism>
<dbReference type="PANTHER" id="PTHR43133">
    <property type="entry name" value="RNA POLYMERASE ECF-TYPE SIGMA FACTO"/>
    <property type="match status" value="1"/>
</dbReference>
<dbReference type="InterPro" id="IPR013249">
    <property type="entry name" value="RNA_pol_sigma70_r4_t2"/>
</dbReference>
<evidence type="ECO:0000259" key="5">
    <source>
        <dbReference type="SMART" id="SM00421"/>
    </source>
</evidence>
<dbReference type="SUPFAM" id="SSF88659">
    <property type="entry name" value="Sigma3 and sigma4 domains of RNA polymerase sigma factors"/>
    <property type="match status" value="1"/>
</dbReference>
<evidence type="ECO:0000256" key="3">
    <source>
        <dbReference type="ARBA" id="ARBA00023082"/>
    </source>
</evidence>
<dbReference type="OrthoDB" id="9782991at2"/>
<evidence type="ECO:0000256" key="1">
    <source>
        <dbReference type="ARBA" id="ARBA00010641"/>
    </source>
</evidence>
<dbReference type="PANTHER" id="PTHR43133:SF46">
    <property type="entry name" value="RNA POLYMERASE SIGMA-70 FACTOR ECF SUBFAMILY"/>
    <property type="match status" value="1"/>
</dbReference>
<dbReference type="InterPro" id="IPR000792">
    <property type="entry name" value="Tscrpt_reg_LuxR_C"/>
</dbReference>
<reference evidence="6 7" key="1">
    <citation type="submission" date="2018-08" db="EMBL/GenBank/DDBJ databases">
        <title>Pallidiluteibacterium maritimus gen. nov., sp. nov., isolated from coastal sediment.</title>
        <authorList>
            <person name="Zhou L.Y."/>
        </authorList>
    </citation>
    <scope>NUCLEOTIDE SEQUENCE [LARGE SCALE GENOMIC DNA]</scope>
    <source>
        <strain evidence="6 7">XSD2</strain>
    </source>
</reference>
<dbReference type="InterPro" id="IPR014284">
    <property type="entry name" value="RNA_pol_sigma-70_dom"/>
</dbReference>
<keyword evidence="4" id="KW-0804">Transcription</keyword>
<name>A0A399T2P9_9BACT</name>
<dbReference type="Pfam" id="PF08281">
    <property type="entry name" value="Sigma70_r4_2"/>
    <property type="match status" value="1"/>
</dbReference>
<dbReference type="InterPro" id="IPR007627">
    <property type="entry name" value="RNA_pol_sigma70_r2"/>
</dbReference>
<dbReference type="GO" id="GO:0016987">
    <property type="term" value="F:sigma factor activity"/>
    <property type="evidence" value="ECO:0007669"/>
    <property type="project" value="UniProtKB-KW"/>
</dbReference>
<dbReference type="Pfam" id="PF04542">
    <property type="entry name" value="Sigma70_r2"/>
    <property type="match status" value="1"/>
</dbReference>
<proteinExistence type="inferred from homology"/>
<dbReference type="Gene3D" id="1.10.1740.10">
    <property type="match status" value="1"/>
</dbReference>
<feature type="domain" description="HTH luxR-type" evidence="5">
    <location>
        <begin position="144"/>
        <end position="202"/>
    </location>
</feature>
<dbReference type="Proteomes" id="UP000265926">
    <property type="component" value="Unassembled WGS sequence"/>
</dbReference>
<dbReference type="GO" id="GO:0003677">
    <property type="term" value="F:DNA binding"/>
    <property type="evidence" value="ECO:0007669"/>
    <property type="project" value="InterPro"/>
</dbReference>
<dbReference type="InterPro" id="IPR014327">
    <property type="entry name" value="RNA_pol_sigma70_bacteroid"/>
</dbReference>